<sequence length="400" mass="46171">MDTFGRLPWFVLQNILFALPDLPSLHSLHTAVPEVAAFLHRNNDLFAQIVDAIIENTARERGLLPIVQRAVRQLVIIWTEQSRRKQSNEDNEQETDPNVLNNLRYLAEQYSNLPTPVPRTISPSTSAAVLCQLLALMARLRCLMHASFHAMVAKSLQLRIEHLPKKTAYANIHGLGLSHRPQGVPYTPTDVGPLMWIEEQRLLGSFLCIIVVYELRKMYADFPVISVRSETVHISSHDTVEDFWRKILRRENNGQREQIATTLLWLDGQARGRENVYSWLSSGPVSTEYRYCCPCYTTLNDEQWAEEEMYMTDAYSSHGALCLWESRVSHISPLRCVDYEVFRPYGLIFWSVIRMDALGFRQAFGAGHRMWFAMSFVLAEKDWDELVARQLDRSFDPRVL</sequence>
<organism evidence="1 2">
    <name type="scientific">Aspergillus fumigatiaffinis</name>
    <dbReference type="NCBI Taxonomy" id="340414"/>
    <lineage>
        <taxon>Eukaryota</taxon>
        <taxon>Fungi</taxon>
        <taxon>Dikarya</taxon>
        <taxon>Ascomycota</taxon>
        <taxon>Pezizomycotina</taxon>
        <taxon>Eurotiomycetes</taxon>
        <taxon>Eurotiomycetidae</taxon>
        <taxon>Eurotiales</taxon>
        <taxon>Aspergillaceae</taxon>
        <taxon>Aspergillus</taxon>
        <taxon>Aspergillus subgen. Fumigati</taxon>
    </lineage>
</organism>
<reference evidence="1" key="1">
    <citation type="journal article" date="2020" name="bioRxiv">
        <title>Genomic and phenotypic heterogeneity of clinical isolates of the human pathogens Aspergillus fumigatus, Aspergillus lentulus and Aspergillus fumigatiaffinis.</title>
        <authorList>
            <person name="dos Santos R.A.C."/>
            <person name="Steenwyk J.L."/>
            <person name="Rivero-Menendez O."/>
            <person name="Mead M.E."/>
            <person name="Silva L.P."/>
            <person name="Bastos R.W."/>
            <person name="Alastruey-Izquierdo A."/>
            <person name="Goldman G.H."/>
            <person name="Rokas A."/>
        </authorList>
    </citation>
    <scope>NUCLEOTIDE SEQUENCE</scope>
    <source>
        <strain evidence="1">CNM-CM6805</strain>
    </source>
</reference>
<protein>
    <submittedName>
        <fullName evidence="1">Uncharacterized protein</fullName>
    </submittedName>
</protein>
<dbReference type="OrthoDB" id="4358152at2759"/>
<evidence type="ECO:0000313" key="2">
    <source>
        <dbReference type="Proteomes" id="UP000653565"/>
    </source>
</evidence>
<dbReference type="EMBL" id="JAAAPX010000122">
    <property type="protein sequence ID" value="KAF4230001.1"/>
    <property type="molecule type" value="Genomic_DNA"/>
</dbReference>
<accession>A0A8H4GWE3</accession>
<reference evidence="1" key="2">
    <citation type="submission" date="2020-04" db="EMBL/GenBank/DDBJ databases">
        <authorList>
            <person name="Santos R.A.C."/>
            <person name="Steenwyk J.L."/>
            <person name="Rivero-Menendez O."/>
            <person name="Mead M.E."/>
            <person name="Silva L.P."/>
            <person name="Bastos R.W."/>
            <person name="Alastruey-Izquierdo A."/>
            <person name="Goldman G.H."/>
            <person name="Rokas A."/>
        </authorList>
    </citation>
    <scope>NUCLEOTIDE SEQUENCE</scope>
    <source>
        <strain evidence="1">CNM-CM6805</strain>
    </source>
</reference>
<dbReference type="AlphaFoldDB" id="A0A8H4GWE3"/>
<gene>
    <name evidence="1" type="ORF">CNMCM6805_001038</name>
</gene>
<comment type="caution">
    <text evidence="1">The sequence shown here is derived from an EMBL/GenBank/DDBJ whole genome shotgun (WGS) entry which is preliminary data.</text>
</comment>
<name>A0A8H4GWE3_9EURO</name>
<proteinExistence type="predicted"/>
<evidence type="ECO:0000313" key="1">
    <source>
        <dbReference type="EMBL" id="KAF4230001.1"/>
    </source>
</evidence>
<dbReference type="Proteomes" id="UP000653565">
    <property type="component" value="Unassembled WGS sequence"/>
</dbReference>
<keyword evidence="2" id="KW-1185">Reference proteome</keyword>